<name>A0A067T3D1_GALM3</name>
<dbReference type="OrthoDB" id="408954at2759"/>
<keyword evidence="8" id="KW-1185">Reference proteome</keyword>
<evidence type="ECO:0000256" key="4">
    <source>
        <dbReference type="ARBA" id="ARBA00023136"/>
    </source>
</evidence>
<comment type="subcellular location">
    <subcellularLocation>
        <location evidence="1">Membrane</location>
    </subcellularLocation>
</comment>
<dbReference type="Pfam" id="PF04116">
    <property type="entry name" value="FA_hydroxylase"/>
    <property type="match status" value="1"/>
</dbReference>
<dbReference type="InterPro" id="IPR006694">
    <property type="entry name" value="Fatty_acid_hydroxylase"/>
</dbReference>
<evidence type="ECO:0000256" key="5">
    <source>
        <dbReference type="SAM" id="Phobius"/>
    </source>
</evidence>
<evidence type="ECO:0000259" key="6">
    <source>
        <dbReference type="Pfam" id="PF04116"/>
    </source>
</evidence>
<dbReference type="HOGENOM" id="CLU_047036_1_0_1"/>
<dbReference type="Proteomes" id="UP000027222">
    <property type="component" value="Unassembled WGS sequence"/>
</dbReference>
<dbReference type="GO" id="GO:0016491">
    <property type="term" value="F:oxidoreductase activity"/>
    <property type="evidence" value="ECO:0007669"/>
    <property type="project" value="InterPro"/>
</dbReference>
<dbReference type="AlphaFoldDB" id="A0A067T3D1"/>
<dbReference type="InterPro" id="IPR050307">
    <property type="entry name" value="Sterol_Desaturase_Related"/>
</dbReference>
<feature type="domain" description="Fatty acid hydroxylase" evidence="6">
    <location>
        <begin position="115"/>
        <end position="237"/>
    </location>
</feature>
<evidence type="ECO:0000256" key="2">
    <source>
        <dbReference type="ARBA" id="ARBA00022692"/>
    </source>
</evidence>
<evidence type="ECO:0000313" key="7">
    <source>
        <dbReference type="EMBL" id="KDR77646.1"/>
    </source>
</evidence>
<evidence type="ECO:0000313" key="8">
    <source>
        <dbReference type="Proteomes" id="UP000027222"/>
    </source>
</evidence>
<dbReference type="EMBL" id="KL142376">
    <property type="protein sequence ID" value="KDR77646.1"/>
    <property type="molecule type" value="Genomic_DNA"/>
</dbReference>
<keyword evidence="4 5" id="KW-0472">Membrane</keyword>
<proteinExistence type="predicted"/>
<dbReference type="GO" id="GO:0016020">
    <property type="term" value="C:membrane"/>
    <property type="evidence" value="ECO:0007669"/>
    <property type="project" value="UniProtKB-SubCell"/>
</dbReference>
<gene>
    <name evidence="7" type="ORF">GALMADRAFT_224919</name>
</gene>
<reference evidence="8" key="1">
    <citation type="journal article" date="2014" name="Proc. Natl. Acad. Sci. U.S.A.">
        <title>Extensive sampling of basidiomycete genomes demonstrates inadequacy of the white-rot/brown-rot paradigm for wood decay fungi.</title>
        <authorList>
            <person name="Riley R."/>
            <person name="Salamov A.A."/>
            <person name="Brown D.W."/>
            <person name="Nagy L.G."/>
            <person name="Floudas D."/>
            <person name="Held B.W."/>
            <person name="Levasseur A."/>
            <person name="Lombard V."/>
            <person name="Morin E."/>
            <person name="Otillar R."/>
            <person name="Lindquist E.A."/>
            <person name="Sun H."/>
            <person name="LaButti K.M."/>
            <person name="Schmutz J."/>
            <person name="Jabbour D."/>
            <person name="Luo H."/>
            <person name="Baker S.E."/>
            <person name="Pisabarro A.G."/>
            <person name="Walton J.D."/>
            <person name="Blanchette R.A."/>
            <person name="Henrissat B."/>
            <person name="Martin F."/>
            <person name="Cullen D."/>
            <person name="Hibbett D.S."/>
            <person name="Grigoriev I.V."/>
        </authorList>
    </citation>
    <scope>NUCLEOTIDE SEQUENCE [LARGE SCALE GENOMIC DNA]</scope>
    <source>
        <strain evidence="8">CBS 339.88</strain>
    </source>
</reference>
<feature type="transmembrane region" description="Helical" evidence="5">
    <location>
        <begin position="172"/>
        <end position="192"/>
    </location>
</feature>
<feature type="transmembrane region" description="Helical" evidence="5">
    <location>
        <begin position="26"/>
        <end position="46"/>
    </location>
</feature>
<dbReference type="GO" id="GO:0008610">
    <property type="term" value="P:lipid biosynthetic process"/>
    <property type="evidence" value="ECO:0007669"/>
    <property type="project" value="InterPro"/>
</dbReference>
<protein>
    <recommendedName>
        <fullName evidence="6">Fatty acid hydroxylase domain-containing protein</fullName>
    </recommendedName>
</protein>
<evidence type="ECO:0000256" key="3">
    <source>
        <dbReference type="ARBA" id="ARBA00022989"/>
    </source>
</evidence>
<evidence type="ECO:0000256" key="1">
    <source>
        <dbReference type="ARBA" id="ARBA00004370"/>
    </source>
</evidence>
<dbReference type="STRING" id="685588.A0A067T3D1"/>
<keyword evidence="2 5" id="KW-0812">Transmembrane</keyword>
<organism evidence="7 8">
    <name type="scientific">Galerina marginata (strain CBS 339.88)</name>
    <dbReference type="NCBI Taxonomy" id="685588"/>
    <lineage>
        <taxon>Eukaryota</taxon>
        <taxon>Fungi</taxon>
        <taxon>Dikarya</taxon>
        <taxon>Basidiomycota</taxon>
        <taxon>Agaricomycotina</taxon>
        <taxon>Agaricomycetes</taxon>
        <taxon>Agaricomycetidae</taxon>
        <taxon>Agaricales</taxon>
        <taxon>Agaricineae</taxon>
        <taxon>Strophariaceae</taxon>
        <taxon>Galerina</taxon>
    </lineage>
</organism>
<accession>A0A067T3D1</accession>
<dbReference type="PANTHER" id="PTHR11863">
    <property type="entry name" value="STEROL DESATURASE"/>
    <property type="match status" value="1"/>
</dbReference>
<dbReference type="GO" id="GO:0005506">
    <property type="term" value="F:iron ion binding"/>
    <property type="evidence" value="ECO:0007669"/>
    <property type="project" value="InterPro"/>
</dbReference>
<sequence>MATTQLWLHLLDQYSSSTIEFAGTSIVQFVFFWTVSAIYIALPYIAPKFSARHKLQKTEKLPTPSELWDCLTIVTRNQVITSMIHGVLIILRGRQPVYRVDAILPGLVEILRDVTLAALFHDILYYYTHRLIHHPSLYPAIHKLHHHFTAPVALASQYATPAEHLFSNLMPVVLPFIILKVHIVTFWAGLAFDLMQTSTFHSGFDFFAGNARFHDAHHEKFVVNFGSVGLLDWLHGTRDSKSSYLYFNFWSIL</sequence>
<keyword evidence="3 5" id="KW-1133">Transmembrane helix</keyword>